<comment type="caution">
    <text evidence="1">The sequence shown here is derived from an EMBL/GenBank/DDBJ whole genome shotgun (WGS) entry which is preliminary data.</text>
</comment>
<reference evidence="1 2" key="1">
    <citation type="submission" date="2010-02" db="EMBL/GenBank/DDBJ databases">
        <authorList>
            <person name="Weinstock G."/>
            <person name="Sodergren E."/>
            <person name="Clifton S."/>
            <person name="Fulton L."/>
            <person name="Fulton B."/>
            <person name="Courtney L."/>
            <person name="Fronick C."/>
            <person name="Harrison M."/>
            <person name="Strong C."/>
            <person name="Farmer C."/>
            <person name="Delahaunty K."/>
            <person name="Markovic C."/>
            <person name="Hall O."/>
            <person name="Minx P."/>
            <person name="Tomlinson C."/>
            <person name="Mitreva M."/>
            <person name="Nelson J."/>
            <person name="Hou S."/>
            <person name="Wollam A."/>
            <person name="Pepin K.H."/>
            <person name="Johnson M."/>
            <person name="Bhonagiri V."/>
            <person name="Zhang X."/>
            <person name="Suruliraj S."/>
            <person name="Warren W."/>
            <person name="Chinwalla A."/>
            <person name="Mardis E.R."/>
            <person name="Wilson R.K."/>
        </authorList>
    </citation>
    <scope>NUCLEOTIDE SEQUENCE [LARGE SCALE GENOMIC DNA]</scope>
    <source>
        <strain evidence="1 2">ATCC 29315</strain>
    </source>
</reference>
<accession>D4DMJ5</accession>
<organism evidence="1 2">
    <name type="scientific">Neisseria elongata subsp. glycolytica ATCC 29315</name>
    <dbReference type="NCBI Taxonomy" id="546263"/>
    <lineage>
        <taxon>Bacteria</taxon>
        <taxon>Pseudomonadati</taxon>
        <taxon>Pseudomonadota</taxon>
        <taxon>Betaproteobacteria</taxon>
        <taxon>Neisseriales</taxon>
        <taxon>Neisseriaceae</taxon>
        <taxon>Neisseria</taxon>
    </lineage>
</organism>
<protein>
    <submittedName>
        <fullName evidence="1">Uncharacterized protein</fullName>
    </submittedName>
</protein>
<proteinExistence type="predicted"/>
<dbReference type="EMBL" id="ADBF01000006">
    <property type="protein sequence ID" value="EFE50912.1"/>
    <property type="molecule type" value="Genomic_DNA"/>
</dbReference>
<name>D4DMJ5_NEIEG</name>
<dbReference type="Proteomes" id="UP000005536">
    <property type="component" value="Unassembled WGS sequence"/>
</dbReference>
<evidence type="ECO:0000313" key="1">
    <source>
        <dbReference type="EMBL" id="EFE50912.1"/>
    </source>
</evidence>
<evidence type="ECO:0000313" key="2">
    <source>
        <dbReference type="Proteomes" id="UP000005536"/>
    </source>
</evidence>
<dbReference type="AlphaFoldDB" id="D4DMJ5"/>
<sequence length="40" mass="4605">MLILLQIIEFSDGLFCFWPLLLGMQNRGQTAVFKCCVVKK</sequence>
<gene>
    <name evidence="1" type="ORF">NEIELOOT_00263</name>
</gene>